<gene>
    <name evidence="2" type="ORF">JZ786_04180</name>
</gene>
<dbReference type="SUPFAM" id="SSF142913">
    <property type="entry name" value="YktB/PF0168-like"/>
    <property type="match status" value="1"/>
</dbReference>
<dbReference type="PIRSF" id="PIRSF021332">
    <property type="entry name" value="DUF1054"/>
    <property type="match status" value="1"/>
</dbReference>
<keyword evidence="3" id="KW-1185">Reference proteome</keyword>
<comment type="similarity">
    <text evidence="1">Belongs to the UPF0637 family.</text>
</comment>
<evidence type="ECO:0000256" key="1">
    <source>
        <dbReference type="HAMAP-Rule" id="MF_01851"/>
    </source>
</evidence>
<dbReference type="HAMAP" id="MF_01851">
    <property type="entry name" value="UPF0637"/>
    <property type="match status" value="1"/>
</dbReference>
<dbReference type="EMBL" id="CP071182">
    <property type="protein sequence ID" value="QSO48210.1"/>
    <property type="molecule type" value="Genomic_DNA"/>
</dbReference>
<dbReference type="Proteomes" id="UP000663505">
    <property type="component" value="Chromosome"/>
</dbReference>
<accession>A0A9X7W103</accession>
<evidence type="ECO:0000313" key="2">
    <source>
        <dbReference type="EMBL" id="QSO48210.1"/>
    </source>
</evidence>
<name>A0A9X7W103_9BACL</name>
<dbReference type="Pfam" id="PF06335">
    <property type="entry name" value="DUF1054"/>
    <property type="match status" value="1"/>
</dbReference>
<sequence>MTKFVGFSEQDFDVFSVPGLDGRMASLKAHLRPKLQQLGEDFSERLSEWMGRPVYAHVAKHARRTVNPPSDSWVAFCTDKRGYKKHPHFQIGAWKTHAFALFGLIYESPARSIFAANLKANAAELLSIVPDDFVWVPNHMDPNALSAEEVDAEKLFALADGLQKRQGELLIGITISREQAVEMTGDEFVSKVSDCFHTLLPVFELADTEVLGVKLS</sequence>
<organism evidence="2 3">
    <name type="scientific">Alicyclobacillus mengziensis</name>
    <dbReference type="NCBI Taxonomy" id="2931921"/>
    <lineage>
        <taxon>Bacteria</taxon>
        <taxon>Bacillati</taxon>
        <taxon>Bacillota</taxon>
        <taxon>Bacilli</taxon>
        <taxon>Bacillales</taxon>
        <taxon>Alicyclobacillaceae</taxon>
        <taxon>Alicyclobacillus</taxon>
    </lineage>
</organism>
<dbReference type="RefSeq" id="WP_206657546.1">
    <property type="nucleotide sequence ID" value="NZ_CP071182.1"/>
</dbReference>
<dbReference type="AlphaFoldDB" id="A0A9X7W103"/>
<dbReference type="Gene3D" id="3.30.930.20">
    <property type="entry name" value="Protein of unknown function DUF1054"/>
    <property type="match status" value="1"/>
</dbReference>
<evidence type="ECO:0000313" key="3">
    <source>
        <dbReference type="Proteomes" id="UP000663505"/>
    </source>
</evidence>
<dbReference type="InterPro" id="IPR053707">
    <property type="entry name" value="UPF0637_domain_sf"/>
</dbReference>
<protein>
    <recommendedName>
        <fullName evidence="1">UPF0637 protein JZ786_04180</fullName>
    </recommendedName>
</protein>
<dbReference type="KEGG" id="afx:JZ786_04180"/>
<dbReference type="InterPro" id="IPR009403">
    <property type="entry name" value="UPF0637"/>
</dbReference>
<proteinExistence type="inferred from homology"/>
<reference evidence="2 3" key="1">
    <citation type="submission" date="2021-02" db="EMBL/GenBank/DDBJ databases">
        <title>Alicyclobacillus curvatus sp. nov. and Alicyclobacillus mengziensis sp. nov., two acidophilic bacteria isolated from acid mine drainage.</title>
        <authorList>
            <person name="Huang Y."/>
        </authorList>
    </citation>
    <scope>NUCLEOTIDE SEQUENCE [LARGE SCALE GENOMIC DNA]</scope>
    <source>
        <strain evidence="2 3">S30H14</strain>
    </source>
</reference>